<dbReference type="EMBL" id="LT934116">
    <property type="protein sequence ID" value="VAH77482.1"/>
    <property type="molecule type" value="Genomic_DNA"/>
</dbReference>
<evidence type="ECO:0000313" key="3">
    <source>
        <dbReference type="EMBL" id="VAH77482.1"/>
    </source>
</evidence>
<name>A0A9R1QHI9_TRITD</name>
<dbReference type="AlphaFoldDB" id="A0A9R1QHI9"/>
<feature type="region of interest" description="Disordered" evidence="1">
    <location>
        <begin position="69"/>
        <end position="91"/>
    </location>
</feature>
<proteinExistence type="predicted"/>
<reference evidence="3 4" key="1">
    <citation type="submission" date="2017-09" db="EMBL/GenBank/DDBJ databases">
        <authorList>
            <consortium name="International Durum Wheat Genome Sequencing Consortium (IDWGSC)"/>
            <person name="Milanesi L."/>
        </authorList>
    </citation>
    <scope>NUCLEOTIDE SEQUENCE [LARGE SCALE GENOMIC DNA]</scope>
    <source>
        <strain evidence="4">cv. Svevo</strain>
    </source>
</reference>
<keyword evidence="4" id="KW-1185">Reference proteome</keyword>
<evidence type="ECO:0000256" key="1">
    <source>
        <dbReference type="SAM" id="MobiDB-lite"/>
    </source>
</evidence>
<evidence type="ECO:0000256" key="2">
    <source>
        <dbReference type="SAM" id="SignalP"/>
    </source>
</evidence>
<gene>
    <name evidence="3" type="ORF">TRITD_3Bv1G128880</name>
</gene>
<evidence type="ECO:0000313" key="4">
    <source>
        <dbReference type="Proteomes" id="UP000324705"/>
    </source>
</evidence>
<dbReference type="Proteomes" id="UP000324705">
    <property type="component" value="Chromosome 3B"/>
</dbReference>
<accession>A0A9R1QHI9</accession>
<sequence length="196" mass="21681">MRASRSGRTPLMVSLCLLFCPIRNAAHTLIKELVGSTGPKPTVMQEKESKAPTISCSIIRCRTDSKMEKSLKKNHPHPGHPRATAAPKPFTAGTSLFTSDTEAVQRCTGEFDLDAYGSPTRTSVVYDQAVGSQASSWLKVGFHVEVWNAMYMEIPMEYDDGNVAQVDLMEFGWAGGGRRWTRVHELWGSICRTNIC</sequence>
<protein>
    <submittedName>
        <fullName evidence="3">Uncharacterized protein</fullName>
    </submittedName>
</protein>
<organism evidence="3 4">
    <name type="scientific">Triticum turgidum subsp. durum</name>
    <name type="common">Durum wheat</name>
    <name type="synonym">Triticum durum</name>
    <dbReference type="NCBI Taxonomy" id="4567"/>
    <lineage>
        <taxon>Eukaryota</taxon>
        <taxon>Viridiplantae</taxon>
        <taxon>Streptophyta</taxon>
        <taxon>Embryophyta</taxon>
        <taxon>Tracheophyta</taxon>
        <taxon>Spermatophyta</taxon>
        <taxon>Magnoliopsida</taxon>
        <taxon>Liliopsida</taxon>
        <taxon>Poales</taxon>
        <taxon>Poaceae</taxon>
        <taxon>BOP clade</taxon>
        <taxon>Pooideae</taxon>
        <taxon>Triticodae</taxon>
        <taxon>Triticeae</taxon>
        <taxon>Triticinae</taxon>
        <taxon>Triticum</taxon>
    </lineage>
</organism>
<feature type="chain" id="PRO_5040380578" evidence="2">
    <location>
        <begin position="27"/>
        <end position="196"/>
    </location>
</feature>
<feature type="signal peptide" evidence="2">
    <location>
        <begin position="1"/>
        <end position="26"/>
    </location>
</feature>
<dbReference type="Gramene" id="TRITD3Bv1G128880.1">
    <property type="protein sequence ID" value="TRITD3Bv1G128880.1"/>
    <property type="gene ID" value="TRITD3Bv1G128880"/>
</dbReference>
<keyword evidence="2" id="KW-0732">Signal</keyword>